<feature type="compositionally biased region" description="Basic and acidic residues" evidence="2">
    <location>
        <begin position="1"/>
        <end position="12"/>
    </location>
</feature>
<evidence type="ECO:0000256" key="2">
    <source>
        <dbReference type="SAM" id="MobiDB-lite"/>
    </source>
</evidence>
<dbReference type="EMBL" id="AP019400">
    <property type="protein sequence ID" value="BBI32026.1"/>
    <property type="molecule type" value="Genomic_DNA"/>
</dbReference>
<evidence type="ECO:0000313" key="4">
    <source>
        <dbReference type="Proteomes" id="UP000289856"/>
    </source>
</evidence>
<evidence type="ECO:0000256" key="1">
    <source>
        <dbReference type="SAM" id="Coils"/>
    </source>
</evidence>
<keyword evidence="4" id="KW-1185">Reference proteome</keyword>
<feature type="region of interest" description="Disordered" evidence="2">
    <location>
        <begin position="1"/>
        <end position="23"/>
    </location>
</feature>
<feature type="coiled-coil region" evidence="1">
    <location>
        <begin position="50"/>
        <end position="117"/>
    </location>
</feature>
<keyword evidence="1" id="KW-0175">Coiled coil</keyword>
<dbReference type="OrthoDB" id="3005125at2"/>
<proteinExistence type="predicted"/>
<evidence type="ECO:0000313" key="3">
    <source>
        <dbReference type="EMBL" id="BBI32026.1"/>
    </source>
</evidence>
<dbReference type="AlphaFoldDB" id="A0A3T1D1R0"/>
<sequence>MEQESIDRREEDPLTQPNEQLDREKKLAEIKSYDDSWWLRYLEEKTVFDAENIKSQKVWLIEELESLLEENKQLQQKLLDYEGCKGVEDYYRVLSELRETQAELSAKDNKLEEIEKIVGSIELNDQPKDIIYQISKILPIIRG</sequence>
<reference evidence="3 4" key="1">
    <citation type="submission" date="2019-01" db="EMBL/GenBank/DDBJ databases">
        <title>Complete genome sequence of Cohnella hallensis HS21 isolated from Korean fir (Abies koreana) rhizospheric soil.</title>
        <authorList>
            <person name="Jiang L."/>
            <person name="Kang S.W."/>
            <person name="Kim S."/>
            <person name="Jung J."/>
            <person name="Kim C.Y."/>
            <person name="Kim D.H."/>
            <person name="Kim S.W."/>
            <person name="Lee J."/>
        </authorList>
    </citation>
    <scope>NUCLEOTIDE SEQUENCE [LARGE SCALE GENOMIC DNA]</scope>
    <source>
        <strain evidence="3 4">HS21</strain>
    </source>
</reference>
<name>A0A3T1D1R0_9BACL</name>
<accession>A0A3T1D1R0</accession>
<dbReference type="RefSeq" id="WP_145988926.1">
    <property type="nucleotide sequence ID" value="NZ_AP019400.1"/>
</dbReference>
<dbReference type="Proteomes" id="UP000289856">
    <property type="component" value="Chromosome"/>
</dbReference>
<dbReference type="KEGG" id="cohn:KCTCHS21_14250"/>
<organism evidence="3 4">
    <name type="scientific">Cohnella abietis</name>
    <dbReference type="NCBI Taxonomy" id="2507935"/>
    <lineage>
        <taxon>Bacteria</taxon>
        <taxon>Bacillati</taxon>
        <taxon>Bacillota</taxon>
        <taxon>Bacilli</taxon>
        <taxon>Bacillales</taxon>
        <taxon>Paenibacillaceae</taxon>
        <taxon>Cohnella</taxon>
    </lineage>
</organism>
<gene>
    <name evidence="3" type="ORF">KCTCHS21_14250</name>
</gene>
<protein>
    <submittedName>
        <fullName evidence="3">Uncharacterized protein</fullName>
    </submittedName>
</protein>